<dbReference type="InterPro" id="IPR051461">
    <property type="entry name" value="UPF0750_membrane"/>
</dbReference>
<dbReference type="PIRSF" id="PIRSF006483">
    <property type="entry name" value="Membrane_protein_YitT"/>
    <property type="match status" value="1"/>
</dbReference>
<accession>A0A9X1V423</accession>
<keyword evidence="2" id="KW-1003">Cell membrane</keyword>
<evidence type="ECO:0000256" key="5">
    <source>
        <dbReference type="ARBA" id="ARBA00023136"/>
    </source>
</evidence>
<sequence length="303" mass="33657">MRFKPILFWEILQLSLAIFLASIGLKAFLLPNGFLDGGVTGISILLNKTTGIEISLILPIISIPFFIIGWFTVSKRIVIRSVISVLILSLVIHFENFQSITDDKLLISIFGGLFLGAGIGLAIKTGAVLDGSEILGIFVNERSGISIGLVIFWFNVVLFLLAGILFSMEVVMYSVLTYIITAKTVDLILEGFEDYVGLMVVTSRSKEMQKALLKDIGQGMTIYQGSRGYGSQGEKQDLEIIHTVVNRIDTKKVYRVLKTVDKDAFIIEFDVNKVSGGVLRKYLTRRKQRQLSPSLFHENGIEV</sequence>
<evidence type="ECO:0000256" key="3">
    <source>
        <dbReference type="ARBA" id="ARBA00022692"/>
    </source>
</evidence>
<dbReference type="AlphaFoldDB" id="A0A9X1V423"/>
<dbReference type="Pfam" id="PF10035">
    <property type="entry name" value="DUF2179"/>
    <property type="match status" value="1"/>
</dbReference>
<comment type="subcellular location">
    <subcellularLocation>
        <location evidence="1">Cell membrane</location>
        <topology evidence="1">Multi-pass membrane protein</topology>
    </subcellularLocation>
</comment>
<evidence type="ECO:0000256" key="6">
    <source>
        <dbReference type="SAM" id="Phobius"/>
    </source>
</evidence>
<comment type="caution">
    <text evidence="8">The sequence shown here is derived from an EMBL/GenBank/DDBJ whole genome shotgun (WGS) entry which is preliminary data.</text>
</comment>
<reference evidence="8" key="1">
    <citation type="submission" date="2022-03" db="EMBL/GenBank/DDBJ databases">
        <title>Gramella crocea sp. nov., isolated from activated sludge of a seafood processing plant.</title>
        <authorList>
            <person name="Zhang X."/>
        </authorList>
    </citation>
    <scope>NUCLEOTIDE SEQUENCE</scope>
    <source>
        <strain evidence="8">YJ019</strain>
    </source>
</reference>
<dbReference type="Gene3D" id="3.30.70.120">
    <property type="match status" value="1"/>
</dbReference>
<feature type="domain" description="DUF2179" evidence="7">
    <location>
        <begin position="219"/>
        <end position="276"/>
    </location>
</feature>
<dbReference type="InterPro" id="IPR019264">
    <property type="entry name" value="DUF2179"/>
</dbReference>
<proteinExistence type="predicted"/>
<feature type="transmembrane region" description="Helical" evidence="6">
    <location>
        <begin position="50"/>
        <end position="71"/>
    </location>
</feature>
<name>A0A9X1V423_9FLAO</name>
<evidence type="ECO:0000256" key="2">
    <source>
        <dbReference type="ARBA" id="ARBA00022475"/>
    </source>
</evidence>
<evidence type="ECO:0000256" key="4">
    <source>
        <dbReference type="ARBA" id="ARBA00022989"/>
    </source>
</evidence>
<evidence type="ECO:0000313" key="8">
    <source>
        <dbReference type="EMBL" id="MCH4822413.1"/>
    </source>
</evidence>
<evidence type="ECO:0000256" key="1">
    <source>
        <dbReference type="ARBA" id="ARBA00004651"/>
    </source>
</evidence>
<keyword evidence="3 6" id="KW-0812">Transmembrane</keyword>
<feature type="transmembrane region" description="Helical" evidence="6">
    <location>
        <begin position="106"/>
        <end position="123"/>
    </location>
</feature>
<feature type="transmembrane region" description="Helical" evidence="6">
    <location>
        <begin position="143"/>
        <end position="166"/>
    </location>
</feature>
<dbReference type="PANTHER" id="PTHR33545">
    <property type="entry name" value="UPF0750 MEMBRANE PROTEIN YITT-RELATED"/>
    <property type="match status" value="1"/>
</dbReference>
<dbReference type="GO" id="GO:0005886">
    <property type="term" value="C:plasma membrane"/>
    <property type="evidence" value="ECO:0007669"/>
    <property type="project" value="UniProtKB-SubCell"/>
</dbReference>
<dbReference type="CDD" id="cd16379">
    <property type="entry name" value="YitT_C_like"/>
    <property type="match status" value="1"/>
</dbReference>
<dbReference type="InterPro" id="IPR015867">
    <property type="entry name" value="N-reg_PII/ATP_PRibTrfase_C"/>
</dbReference>
<dbReference type="Pfam" id="PF02588">
    <property type="entry name" value="YitT_membrane"/>
    <property type="match status" value="1"/>
</dbReference>
<gene>
    <name evidence="8" type="ORF">ML462_04440</name>
</gene>
<feature type="transmembrane region" description="Helical" evidence="6">
    <location>
        <begin position="6"/>
        <end position="29"/>
    </location>
</feature>
<evidence type="ECO:0000313" key="9">
    <source>
        <dbReference type="Proteomes" id="UP001139226"/>
    </source>
</evidence>
<dbReference type="Proteomes" id="UP001139226">
    <property type="component" value="Unassembled WGS sequence"/>
</dbReference>
<dbReference type="RefSeq" id="WP_240712544.1">
    <property type="nucleotide sequence ID" value="NZ_JAKVTV010000001.1"/>
</dbReference>
<keyword evidence="4 6" id="KW-1133">Transmembrane helix</keyword>
<keyword evidence="9" id="KW-1185">Reference proteome</keyword>
<evidence type="ECO:0000259" key="7">
    <source>
        <dbReference type="Pfam" id="PF10035"/>
    </source>
</evidence>
<feature type="transmembrane region" description="Helical" evidence="6">
    <location>
        <begin position="77"/>
        <end position="94"/>
    </location>
</feature>
<dbReference type="EMBL" id="JAKVTV010000001">
    <property type="protein sequence ID" value="MCH4822413.1"/>
    <property type="molecule type" value="Genomic_DNA"/>
</dbReference>
<organism evidence="8 9">
    <name type="scientific">Christiangramia lutea</name>
    <dbReference type="NCBI Taxonomy" id="1607951"/>
    <lineage>
        <taxon>Bacteria</taxon>
        <taxon>Pseudomonadati</taxon>
        <taxon>Bacteroidota</taxon>
        <taxon>Flavobacteriia</taxon>
        <taxon>Flavobacteriales</taxon>
        <taxon>Flavobacteriaceae</taxon>
        <taxon>Christiangramia</taxon>
    </lineage>
</organism>
<dbReference type="InterPro" id="IPR003740">
    <property type="entry name" value="YitT"/>
</dbReference>
<keyword evidence="5 6" id="KW-0472">Membrane</keyword>
<protein>
    <submittedName>
        <fullName evidence="8">YitT family protein</fullName>
    </submittedName>
</protein>
<dbReference type="PANTHER" id="PTHR33545:SF3">
    <property type="entry name" value="UPF0750 MEMBRANE PROTEIN YQFU"/>
    <property type="match status" value="1"/>
</dbReference>